<accession>A0A2M9H7Y5</accession>
<feature type="transmembrane region" description="Helical" evidence="1">
    <location>
        <begin position="33"/>
        <end position="58"/>
    </location>
</feature>
<comment type="caution">
    <text evidence="2">The sequence shown here is derived from an EMBL/GenBank/DDBJ whole genome shotgun (WGS) entry which is preliminary data.</text>
</comment>
<feature type="transmembrane region" description="Helical" evidence="1">
    <location>
        <begin position="108"/>
        <end position="138"/>
    </location>
</feature>
<organism evidence="2 3">
    <name type="scientific">Bifidobacterium primatium</name>
    <dbReference type="NCBI Taxonomy" id="2045438"/>
    <lineage>
        <taxon>Bacteria</taxon>
        <taxon>Bacillati</taxon>
        <taxon>Actinomycetota</taxon>
        <taxon>Actinomycetes</taxon>
        <taxon>Bifidobacteriales</taxon>
        <taxon>Bifidobacteriaceae</taxon>
        <taxon>Bifidobacterium</taxon>
    </lineage>
</organism>
<proteinExistence type="predicted"/>
<keyword evidence="1" id="KW-1133">Transmembrane helix</keyword>
<evidence type="ECO:0000313" key="3">
    <source>
        <dbReference type="Proteomes" id="UP000229095"/>
    </source>
</evidence>
<dbReference type="EMBL" id="PEBI01000003">
    <property type="protein sequence ID" value="PJM72904.1"/>
    <property type="molecule type" value="Genomic_DNA"/>
</dbReference>
<dbReference type="AlphaFoldDB" id="A0A2M9H7Y5"/>
<protein>
    <submittedName>
        <fullName evidence="2">Uncharacterized protein</fullName>
    </submittedName>
</protein>
<sequence>MVVWASCHPPRNSGQYGFALACESGNQEGPMIIAGLFILLIALYVGMLAVMTLGLVALGVGAALAVGAGICLGIAFLLAVEGAALLAWRAWRRYKGRPVPSWCKAAGVGMAAVGGVWFVVSCALLILLVTQMVGLFVWNQPI</sequence>
<evidence type="ECO:0000313" key="2">
    <source>
        <dbReference type="EMBL" id="PJM72904.1"/>
    </source>
</evidence>
<gene>
    <name evidence="2" type="ORF">CS006_06490</name>
</gene>
<keyword evidence="1" id="KW-0812">Transmembrane</keyword>
<evidence type="ECO:0000256" key="1">
    <source>
        <dbReference type="SAM" id="Phobius"/>
    </source>
</evidence>
<reference evidence="2 3" key="1">
    <citation type="submission" date="2017-10" db="EMBL/GenBank/DDBJ databases">
        <title>Draft genome sequences of strains TRE 1, TRE 9, TRE H and TRI 7, isolated from tamarins, belonging to four potential novel Bifidobacterium species.</title>
        <authorList>
            <person name="Mattarelli P."/>
            <person name="Modesto M."/>
            <person name="Puglisi E."/>
            <person name="Morelli L."/>
            <person name="Spezio C."/>
            <person name="Bonetti A."/>
            <person name="Sandri C."/>
        </authorList>
    </citation>
    <scope>NUCLEOTIDE SEQUENCE [LARGE SCALE GENOMIC DNA]</scope>
    <source>
        <strain evidence="3">TRE1</strain>
    </source>
</reference>
<feature type="transmembrane region" description="Helical" evidence="1">
    <location>
        <begin position="64"/>
        <end position="88"/>
    </location>
</feature>
<keyword evidence="1" id="KW-0472">Membrane</keyword>
<dbReference type="Proteomes" id="UP000229095">
    <property type="component" value="Unassembled WGS sequence"/>
</dbReference>
<name>A0A2M9H7Y5_9BIFI</name>
<keyword evidence="3" id="KW-1185">Reference proteome</keyword>